<dbReference type="InterPro" id="IPR004145">
    <property type="entry name" value="DUF243"/>
</dbReference>
<dbReference type="Proteomes" id="UP001642540">
    <property type="component" value="Unassembled WGS sequence"/>
</dbReference>
<feature type="domain" description="DUF243" evidence="3">
    <location>
        <begin position="77"/>
        <end position="139"/>
    </location>
</feature>
<evidence type="ECO:0000256" key="2">
    <source>
        <dbReference type="SAM" id="SignalP"/>
    </source>
</evidence>
<feature type="compositionally biased region" description="Polar residues" evidence="1">
    <location>
        <begin position="119"/>
        <end position="132"/>
    </location>
</feature>
<keyword evidence="2" id="KW-0732">Signal</keyword>
<dbReference type="Pfam" id="PF03103">
    <property type="entry name" value="DUF243"/>
    <property type="match status" value="1"/>
</dbReference>
<evidence type="ECO:0000259" key="3">
    <source>
        <dbReference type="Pfam" id="PF03103"/>
    </source>
</evidence>
<organism evidence="4 5">
    <name type="scientific">Orchesella dallaii</name>
    <dbReference type="NCBI Taxonomy" id="48710"/>
    <lineage>
        <taxon>Eukaryota</taxon>
        <taxon>Metazoa</taxon>
        <taxon>Ecdysozoa</taxon>
        <taxon>Arthropoda</taxon>
        <taxon>Hexapoda</taxon>
        <taxon>Collembola</taxon>
        <taxon>Entomobryomorpha</taxon>
        <taxon>Entomobryoidea</taxon>
        <taxon>Orchesellidae</taxon>
        <taxon>Orchesellinae</taxon>
        <taxon>Orchesella</taxon>
    </lineage>
</organism>
<sequence length="235" mass="24189">MKTLLIFASALSIAYAGVGTLSPSEEAEALNLFNRLCNGYNSEGQVVGGTRVYCKRGSGEISESRNHRVSIPGQSGSGQTVFIQPPAARYHHNVEIVAGGGEGDRTKIYVLPQQATHTINPNIQQTPGTQNKPVVYFLKGGSSSGSSSGSNQGSYGPPPSNTNYGAPPSKPNYGAPPSQTNYGPPASKPVGGAYGAPAVKPAQGSYGAPAVNTPTGGYVAQLPSHSEALLLQFQG</sequence>
<accession>A0ABP1RI60</accession>
<gene>
    <name evidence="4" type="ORF">ODALV1_LOCUS22451</name>
</gene>
<reference evidence="4 5" key="1">
    <citation type="submission" date="2024-08" db="EMBL/GenBank/DDBJ databases">
        <authorList>
            <person name="Cucini C."/>
            <person name="Frati F."/>
        </authorList>
    </citation>
    <scope>NUCLEOTIDE SEQUENCE [LARGE SCALE GENOMIC DNA]</scope>
</reference>
<evidence type="ECO:0000256" key="1">
    <source>
        <dbReference type="SAM" id="MobiDB-lite"/>
    </source>
</evidence>
<feature type="region of interest" description="Disordered" evidence="1">
    <location>
        <begin position="119"/>
        <end position="216"/>
    </location>
</feature>
<feature type="compositionally biased region" description="Low complexity" evidence="1">
    <location>
        <begin position="140"/>
        <end position="155"/>
    </location>
</feature>
<name>A0ABP1RI60_9HEXA</name>
<dbReference type="EMBL" id="CAXLJM020000075">
    <property type="protein sequence ID" value="CAL8128679.1"/>
    <property type="molecule type" value="Genomic_DNA"/>
</dbReference>
<feature type="chain" id="PRO_5046217304" description="DUF243 domain-containing protein" evidence="2">
    <location>
        <begin position="17"/>
        <end position="235"/>
    </location>
</feature>
<proteinExistence type="predicted"/>
<protein>
    <recommendedName>
        <fullName evidence="3">DUF243 domain-containing protein</fullName>
    </recommendedName>
</protein>
<evidence type="ECO:0000313" key="5">
    <source>
        <dbReference type="Proteomes" id="UP001642540"/>
    </source>
</evidence>
<evidence type="ECO:0000313" key="4">
    <source>
        <dbReference type="EMBL" id="CAL8128679.1"/>
    </source>
</evidence>
<comment type="caution">
    <text evidence="4">The sequence shown here is derived from an EMBL/GenBank/DDBJ whole genome shotgun (WGS) entry which is preliminary data.</text>
</comment>
<keyword evidence="5" id="KW-1185">Reference proteome</keyword>
<feature type="signal peptide" evidence="2">
    <location>
        <begin position="1"/>
        <end position="16"/>
    </location>
</feature>